<evidence type="ECO:0000259" key="1">
    <source>
        <dbReference type="Pfam" id="PF04773"/>
    </source>
</evidence>
<evidence type="ECO:0000259" key="2">
    <source>
        <dbReference type="Pfam" id="PF16220"/>
    </source>
</evidence>
<dbReference type="OrthoDB" id="636724at2"/>
<protein>
    <submittedName>
        <fullName evidence="3">FecR family protein</fullName>
    </submittedName>
</protein>
<sequence length="320" mass="33872">MTEAAPDLDRLLDEAIDLVIRLQNDPGNPVAVEMIRAWRARGPAHEQIWARIASAHGMAGKVLTDRRKAEQRAALGLSRRNLVIGGAIGLGAVGAGSLMMSDALLQPRADHRTAKGEIRQVALPDGSMATLGPDSALALAYGPGERRVTLLQGMAFFEVAPDAARPFRVQTGYLAATALGTAFDVSSDAGIVTVSVDHGLVEARVPDSALVSGERLGAGDWMAFDAASQSLDRGRREAGQVAMWRDRLIVAEQEPVSALIARIGRWLPGRIVVAGSLSGSQKVSGLFDLRDPARALDAVVHPTGGHVRRISSFLTVISAF</sequence>
<dbReference type="InterPro" id="IPR012373">
    <property type="entry name" value="Ferrdict_sens_TM"/>
</dbReference>
<dbReference type="PANTHER" id="PTHR30273">
    <property type="entry name" value="PERIPLASMIC SIGNAL SENSOR AND SIGMA FACTOR ACTIVATOR FECR-RELATED"/>
    <property type="match status" value="1"/>
</dbReference>
<dbReference type="InterPro" id="IPR006860">
    <property type="entry name" value="FecR"/>
</dbReference>
<dbReference type="Gene3D" id="2.60.120.1440">
    <property type="match status" value="1"/>
</dbReference>
<accession>A0A2S4M1W4</accession>
<dbReference type="Proteomes" id="UP000236919">
    <property type="component" value="Unassembled WGS sequence"/>
</dbReference>
<dbReference type="Pfam" id="PF16220">
    <property type="entry name" value="DUF4880"/>
    <property type="match status" value="1"/>
</dbReference>
<dbReference type="AlphaFoldDB" id="A0A2S4M1W4"/>
<gene>
    <name evidence="3" type="ORF">CYD53_11447</name>
</gene>
<dbReference type="GO" id="GO:0016989">
    <property type="term" value="F:sigma factor antagonist activity"/>
    <property type="evidence" value="ECO:0007669"/>
    <property type="project" value="TreeGrafter"/>
</dbReference>
<proteinExistence type="predicted"/>
<organism evidence="3 4">
    <name type="scientific">Bosea psychrotolerans</name>
    <dbReference type="NCBI Taxonomy" id="1871628"/>
    <lineage>
        <taxon>Bacteria</taxon>
        <taxon>Pseudomonadati</taxon>
        <taxon>Pseudomonadota</taxon>
        <taxon>Alphaproteobacteria</taxon>
        <taxon>Hyphomicrobiales</taxon>
        <taxon>Boseaceae</taxon>
        <taxon>Bosea</taxon>
    </lineage>
</organism>
<keyword evidence="4" id="KW-1185">Reference proteome</keyword>
<comment type="caution">
    <text evidence="3">The sequence shown here is derived from an EMBL/GenBank/DDBJ whole genome shotgun (WGS) entry which is preliminary data.</text>
</comment>
<evidence type="ECO:0000313" key="3">
    <source>
        <dbReference type="EMBL" id="POR48615.1"/>
    </source>
</evidence>
<dbReference type="InterPro" id="IPR032623">
    <property type="entry name" value="FecR_N"/>
</dbReference>
<feature type="domain" description="FecR protein" evidence="1">
    <location>
        <begin position="110"/>
        <end position="202"/>
    </location>
</feature>
<dbReference type="EMBL" id="PQFZ01000014">
    <property type="protein sequence ID" value="POR48615.1"/>
    <property type="molecule type" value="Genomic_DNA"/>
</dbReference>
<dbReference type="PIRSF" id="PIRSF018266">
    <property type="entry name" value="FecR"/>
    <property type="match status" value="1"/>
</dbReference>
<feature type="domain" description="FecR N-terminal" evidence="2">
    <location>
        <begin position="13"/>
        <end position="53"/>
    </location>
</feature>
<evidence type="ECO:0000313" key="4">
    <source>
        <dbReference type="Proteomes" id="UP000236919"/>
    </source>
</evidence>
<reference evidence="3 4" key="1">
    <citation type="submission" date="2018-01" db="EMBL/GenBank/DDBJ databases">
        <title>Genomic Encyclopedia of Type Strains, Phase III (KMG-III): the genomes of soil and plant-associated and newly described type strains.</title>
        <authorList>
            <person name="Whitman W."/>
        </authorList>
    </citation>
    <scope>NUCLEOTIDE SEQUENCE [LARGE SCALE GENOMIC DNA]</scope>
    <source>
        <strain evidence="3 4">1131</strain>
    </source>
</reference>
<dbReference type="Pfam" id="PF04773">
    <property type="entry name" value="FecR"/>
    <property type="match status" value="1"/>
</dbReference>
<dbReference type="RefSeq" id="WP_103720002.1">
    <property type="nucleotide sequence ID" value="NZ_PQFZ01000014.1"/>
</dbReference>
<name>A0A2S4M1W4_9HYPH</name>
<dbReference type="PANTHER" id="PTHR30273:SF2">
    <property type="entry name" value="PROTEIN FECR"/>
    <property type="match status" value="1"/>
</dbReference>